<keyword evidence="3" id="KW-1185">Reference proteome</keyword>
<gene>
    <name evidence="1" type="ORF">GMD82_08120</name>
    <name evidence="2" type="ORF">GMD82_11140</name>
</gene>
<name>A0ABW9SB31_9BACT</name>
<evidence type="ECO:0000313" key="1">
    <source>
        <dbReference type="EMBL" id="MTU39451.1"/>
    </source>
</evidence>
<comment type="caution">
    <text evidence="2">The sequence shown here is derived from an EMBL/GenBank/DDBJ whole genome shotgun (WGS) entry which is preliminary data.</text>
</comment>
<dbReference type="EMBL" id="WNCN01000008">
    <property type="protein sequence ID" value="MTU39451.1"/>
    <property type="molecule type" value="Genomic_DNA"/>
</dbReference>
<evidence type="ECO:0000313" key="3">
    <source>
        <dbReference type="Proteomes" id="UP000434916"/>
    </source>
</evidence>
<dbReference type="RefSeq" id="WP_151203748.1">
    <property type="nucleotide sequence ID" value="NZ_WNCN01000008.1"/>
</dbReference>
<evidence type="ECO:0000313" key="2">
    <source>
        <dbReference type="EMBL" id="MTU40014.1"/>
    </source>
</evidence>
<proteinExistence type="predicted"/>
<organism evidence="2 3">
    <name type="scientific">Parabacteroides merdae</name>
    <dbReference type="NCBI Taxonomy" id="46503"/>
    <lineage>
        <taxon>Bacteria</taxon>
        <taxon>Pseudomonadati</taxon>
        <taxon>Bacteroidota</taxon>
        <taxon>Bacteroidia</taxon>
        <taxon>Bacteroidales</taxon>
        <taxon>Tannerellaceae</taxon>
        <taxon>Parabacteroides</taxon>
    </lineage>
</organism>
<dbReference type="Proteomes" id="UP000434916">
    <property type="component" value="Unassembled WGS sequence"/>
</dbReference>
<protein>
    <recommendedName>
        <fullName evidence="4">DUF1566 domain-containing protein</fullName>
    </recommendedName>
</protein>
<accession>A0ABW9SB31</accession>
<dbReference type="EMBL" id="WNCN01000012">
    <property type="protein sequence ID" value="MTU40014.1"/>
    <property type="molecule type" value="Genomic_DNA"/>
</dbReference>
<reference evidence="2 3" key="1">
    <citation type="journal article" date="2019" name="Nat. Med.">
        <title>A library of human gut bacterial isolates paired with longitudinal multiomics data enables mechanistic microbiome research.</title>
        <authorList>
            <person name="Poyet M."/>
            <person name="Groussin M."/>
            <person name="Gibbons S.M."/>
            <person name="Avila-Pacheco J."/>
            <person name="Jiang X."/>
            <person name="Kearney S.M."/>
            <person name="Perrotta A.R."/>
            <person name="Berdy B."/>
            <person name="Zhao S."/>
            <person name="Lieberman T.D."/>
            <person name="Swanson P.K."/>
            <person name="Smith M."/>
            <person name="Roesemann S."/>
            <person name="Alexander J.E."/>
            <person name="Rich S.A."/>
            <person name="Livny J."/>
            <person name="Vlamakis H."/>
            <person name="Clish C."/>
            <person name="Bullock K."/>
            <person name="Deik A."/>
            <person name="Scott J."/>
            <person name="Pierce K.A."/>
            <person name="Xavier R.J."/>
            <person name="Alm E.J."/>
        </authorList>
    </citation>
    <scope>NUCLEOTIDE SEQUENCE [LARGE SCALE GENOMIC DNA]</scope>
    <source>
        <strain evidence="2 3">BIOML-A29</strain>
    </source>
</reference>
<sequence length="201" mass="22547">MIRSMMGRKKGGMEIEGAPNGVYILRTDNRLYTEKMWKKEWNSDAVGVAFISNACRFVIAPTESETELWWNVDAPTIPGVITTNDWDTARIDYAGVANSTAMIKALGRERSHAAGWCNQYLFKNGKNGYLGACGEWDYVDGYLTDIGYYMSLIGGVELSTFSYWTSTQYDDISAWTYFVGNGYADSYVQYGKALVRAFAPL</sequence>
<evidence type="ECO:0008006" key="4">
    <source>
        <dbReference type="Google" id="ProtNLM"/>
    </source>
</evidence>